<dbReference type="EMBL" id="CP021455">
    <property type="protein sequence ID" value="ARU06325.1"/>
    <property type="molecule type" value="Genomic_DNA"/>
</dbReference>
<accession>A0A1Y0ERN3</accession>
<evidence type="ECO:0000313" key="3">
    <source>
        <dbReference type="EMBL" id="ARU06325.1"/>
    </source>
</evidence>
<protein>
    <recommendedName>
        <fullName evidence="5">DUF4124 domain-containing protein</fullName>
    </recommendedName>
</protein>
<organism evidence="3 4">
    <name type="scientific">Comamonas serinivorans</name>
    <dbReference type="NCBI Taxonomy" id="1082851"/>
    <lineage>
        <taxon>Bacteria</taxon>
        <taxon>Pseudomonadati</taxon>
        <taxon>Pseudomonadota</taxon>
        <taxon>Betaproteobacteria</taxon>
        <taxon>Burkholderiales</taxon>
        <taxon>Comamonadaceae</taxon>
        <taxon>Comamonas</taxon>
    </lineage>
</organism>
<gene>
    <name evidence="3" type="ORF">CCO03_18055</name>
</gene>
<evidence type="ECO:0000256" key="2">
    <source>
        <dbReference type="SAM" id="SignalP"/>
    </source>
</evidence>
<dbReference type="Proteomes" id="UP000196138">
    <property type="component" value="Chromosome"/>
</dbReference>
<feature type="chain" id="PRO_5013163596" description="DUF4124 domain-containing protein" evidence="2">
    <location>
        <begin position="21"/>
        <end position="181"/>
    </location>
</feature>
<dbReference type="KEGG" id="cser:CCO03_18055"/>
<feature type="region of interest" description="Disordered" evidence="1">
    <location>
        <begin position="58"/>
        <end position="96"/>
    </location>
</feature>
<feature type="signal peptide" evidence="2">
    <location>
        <begin position="1"/>
        <end position="20"/>
    </location>
</feature>
<evidence type="ECO:0000313" key="4">
    <source>
        <dbReference type="Proteomes" id="UP000196138"/>
    </source>
</evidence>
<sequence length="181" mass="19080">MLKHLIALTAVLLTASPSWAINQCIGANGKLVFQDTPCVQGRGGPIQVKPASGRAPLAMAPATTASSSAPAQTEADRLNASVAASQKERRKLSLERRGVPDADAAVFAHRDACRAEQARLEAEKRSAYNTLRGQVYASQKASEQAASAARCDTKDRELVNDHNTLLQECQALGGCPGATPM</sequence>
<proteinExistence type="predicted"/>
<keyword evidence="4" id="KW-1185">Reference proteome</keyword>
<feature type="compositionally biased region" description="Low complexity" evidence="1">
    <location>
        <begin position="58"/>
        <end position="73"/>
    </location>
</feature>
<dbReference type="OrthoDB" id="8904499at2"/>
<evidence type="ECO:0008006" key="5">
    <source>
        <dbReference type="Google" id="ProtNLM"/>
    </source>
</evidence>
<reference evidence="3 4" key="1">
    <citation type="submission" date="2017-05" db="EMBL/GenBank/DDBJ databases">
        <authorList>
            <person name="Song R."/>
            <person name="Chenine A.L."/>
            <person name="Ruprecht R.M."/>
        </authorList>
    </citation>
    <scope>NUCLEOTIDE SEQUENCE [LARGE SCALE GENOMIC DNA]</scope>
    <source>
        <strain evidence="3 4">DSM 26136</strain>
    </source>
</reference>
<keyword evidence="2" id="KW-0732">Signal</keyword>
<evidence type="ECO:0000256" key="1">
    <source>
        <dbReference type="SAM" id="MobiDB-lite"/>
    </source>
</evidence>
<dbReference type="RefSeq" id="WP_087283360.1">
    <property type="nucleotide sequence ID" value="NZ_CP021455.1"/>
</dbReference>
<dbReference type="AlphaFoldDB" id="A0A1Y0ERN3"/>
<name>A0A1Y0ERN3_9BURK</name>